<dbReference type="PANTHER" id="PTHR23308">
    <property type="entry name" value="NUCLEAR INHIBITOR OF PROTEIN PHOSPHATASE-1"/>
    <property type="match status" value="1"/>
</dbReference>
<dbReference type="InterPro" id="IPR050923">
    <property type="entry name" value="Cell_Proc_Reg/RNA_Proc"/>
</dbReference>
<evidence type="ECO:0000313" key="2">
    <source>
        <dbReference type="EMBL" id="KAF5829287.1"/>
    </source>
</evidence>
<reference evidence="2" key="1">
    <citation type="submission" date="2017-08" db="EMBL/GenBank/DDBJ databases">
        <authorList>
            <person name="Polle J.E."/>
            <person name="Barry K."/>
            <person name="Cushman J."/>
            <person name="Schmutz J."/>
            <person name="Tran D."/>
            <person name="Hathwaick L.T."/>
            <person name="Yim W.C."/>
            <person name="Jenkins J."/>
            <person name="Mckie-Krisberg Z.M."/>
            <person name="Prochnik S."/>
            <person name="Lindquist E."/>
            <person name="Dockter R.B."/>
            <person name="Adam C."/>
            <person name="Molina H."/>
            <person name="Bunkerborg J."/>
            <person name="Jin E."/>
            <person name="Buchheim M."/>
            <person name="Magnuson J."/>
        </authorList>
    </citation>
    <scope>NUCLEOTIDE SEQUENCE</scope>
    <source>
        <strain evidence="2">CCAP 19/18</strain>
    </source>
</reference>
<keyword evidence="3" id="KW-1185">Reference proteome</keyword>
<gene>
    <name evidence="2" type="ORF">DUNSADRAFT_16307</name>
</gene>
<evidence type="ECO:0000259" key="1">
    <source>
        <dbReference type="PROSITE" id="PS50006"/>
    </source>
</evidence>
<protein>
    <submittedName>
        <fullName evidence="2">SMAD/FHA domain-containing protein</fullName>
    </submittedName>
</protein>
<organism evidence="2 3">
    <name type="scientific">Dunaliella salina</name>
    <name type="common">Green alga</name>
    <name type="synonym">Protococcus salinus</name>
    <dbReference type="NCBI Taxonomy" id="3046"/>
    <lineage>
        <taxon>Eukaryota</taxon>
        <taxon>Viridiplantae</taxon>
        <taxon>Chlorophyta</taxon>
        <taxon>core chlorophytes</taxon>
        <taxon>Chlorophyceae</taxon>
        <taxon>CS clade</taxon>
        <taxon>Chlamydomonadales</taxon>
        <taxon>Dunaliellaceae</taxon>
        <taxon>Dunaliella</taxon>
    </lineage>
</organism>
<dbReference type="InterPro" id="IPR000253">
    <property type="entry name" value="FHA_dom"/>
</dbReference>
<dbReference type="Proteomes" id="UP000815325">
    <property type="component" value="Unassembled WGS sequence"/>
</dbReference>
<feature type="domain" description="FHA" evidence="1">
    <location>
        <begin position="40"/>
        <end position="89"/>
    </location>
</feature>
<dbReference type="Pfam" id="PF00498">
    <property type="entry name" value="FHA"/>
    <property type="match status" value="1"/>
</dbReference>
<dbReference type="PROSITE" id="PS50006">
    <property type="entry name" value="FHA_DOMAIN"/>
    <property type="match status" value="1"/>
</dbReference>
<comment type="caution">
    <text evidence="2">The sequence shown here is derived from an EMBL/GenBank/DDBJ whole genome shotgun (WGS) entry which is preliminary data.</text>
</comment>
<name>A0ABQ7G3U7_DUNSA</name>
<accession>A0ABQ7G3U7</accession>
<dbReference type="CDD" id="cd00060">
    <property type="entry name" value="FHA"/>
    <property type="match status" value="1"/>
</dbReference>
<sequence length="165" mass="17909">MSQQEGQLQELCFHVPPRFQLGLSSGPCAGNTLAPKGFNFTVGRTKTSRIHIKDPSVSEKHAEVCWNGRSWLVRDLGSSNGTKLNGVRLQPFESRELCDGNELMFGSDSVGKVQLTPVDLSSCTIEQMLNCLHEALAQSLQTQAHDEAAALLKDWGAASAELRAA</sequence>
<dbReference type="InterPro" id="IPR008984">
    <property type="entry name" value="SMAD_FHA_dom_sf"/>
</dbReference>
<dbReference type="Gene3D" id="2.60.200.20">
    <property type="match status" value="1"/>
</dbReference>
<proteinExistence type="predicted"/>
<dbReference type="SUPFAM" id="SSF49879">
    <property type="entry name" value="SMAD/FHA domain"/>
    <property type="match status" value="1"/>
</dbReference>
<dbReference type="SMART" id="SM00240">
    <property type="entry name" value="FHA"/>
    <property type="match status" value="1"/>
</dbReference>
<evidence type="ECO:0000313" key="3">
    <source>
        <dbReference type="Proteomes" id="UP000815325"/>
    </source>
</evidence>
<dbReference type="EMBL" id="MU070180">
    <property type="protein sequence ID" value="KAF5829287.1"/>
    <property type="molecule type" value="Genomic_DNA"/>
</dbReference>